<keyword evidence="3" id="KW-1185">Reference proteome</keyword>
<evidence type="ECO:0000313" key="3">
    <source>
        <dbReference type="Proteomes" id="UP000632849"/>
    </source>
</evidence>
<comment type="caution">
    <text evidence="2">The sequence shown here is derived from an EMBL/GenBank/DDBJ whole genome shotgun (WGS) entry which is preliminary data.</text>
</comment>
<dbReference type="EMBL" id="BNBE01000003">
    <property type="protein sequence ID" value="GHG20107.1"/>
    <property type="molecule type" value="Genomic_DNA"/>
</dbReference>
<proteinExistence type="predicted"/>
<accession>A0A919BVQ2</accession>
<evidence type="ECO:0000256" key="1">
    <source>
        <dbReference type="SAM" id="MobiDB-lite"/>
    </source>
</evidence>
<gene>
    <name evidence="2" type="ORF">GCM10017667_63940</name>
</gene>
<reference evidence="2" key="2">
    <citation type="submission" date="2020-09" db="EMBL/GenBank/DDBJ databases">
        <authorList>
            <person name="Sun Q."/>
            <person name="Ohkuma M."/>
        </authorList>
    </citation>
    <scope>NUCLEOTIDE SEQUENCE</scope>
    <source>
        <strain evidence="2">JCM 4122</strain>
    </source>
</reference>
<reference evidence="2" key="1">
    <citation type="journal article" date="2014" name="Int. J. Syst. Evol. Microbiol.">
        <title>Complete genome sequence of Corynebacterium casei LMG S-19264T (=DSM 44701T), isolated from a smear-ripened cheese.</title>
        <authorList>
            <consortium name="US DOE Joint Genome Institute (JGI-PGF)"/>
            <person name="Walter F."/>
            <person name="Albersmeier A."/>
            <person name="Kalinowski J."/>
            <person name="Ruckert C."/>
        </authorList>
    </citation>
    <scope>NUCLEOTIDE SEQUENCE</scope>
    <source>
        <strain evidence="2">JCM 4122</strain>
    </source>
</reference>
<protein>
    <submittedName>
        <fullName evidence="2">Uncharacterized protein</fullName>
    </submittedName>
</protein>
<dbReference type="Proteomes" id="UP000632849">
    <property type="component" value="Unassembled WGS sequence"/>
</dbReference>
<feature type="region of interest" description="Disordered" evidence="1">
    <location>
        <begin position="1"/>
        <end position="58"/>
    </location>
</feature>
<evidence type="ECO:0000313" key="2">
    <source>
        <dbReference type="EMBL" id="GHG20107.1"/>
    </source>
</evidence>
<dbReference type="AlphaFoldDB" id="A0A919BVQ2"/>
<feature type="compositionally biased region" description="Gly residues" evidence="1">
    <location>
        <begin position="48"/>
        <end position="58"/>
    </location>
</feature>
<sequence length="71" mass="7085">MKGFDQIGAPASVRSSSRIPPAESRAKAAIEAANQRRGRCGRPPVGKAGAGGGEGAVGAGVDMCVDIRIPP</sequence>
<name>A0A919BVQ2_STRFL</name>
<organism evidence="2 3">
    <name type="scientific">Streptomyces filamentosus</name>
    <name type="common">Streptomyces roseosporus</name>
    <dbReference type="NCBI Taxonomy" id="67294"/>
    <lineage>
        <taxon>Bacteria</taxon>
        <taxon>Bacillati</taxon>
        <taxon>Actinomycetota</taxon>
        <taxon>Actinomycetes</taxon>
        <taxon>Kitasatosporales</taxon>
        <taxon>Streptomycetaceae</taxon>
        <taxon>Streptomyces</taxon>
    </lineage>
</organism>